<accession>A0A914VJZ9</accession>
<evidence type="ECO:0000313" key="2">
    <source>
        <dbReference type="Proteomes" id="UP000887566"/>
    </source>
</evidence>
<name>A0A914VJZ9_9BILA</name>
<proteinExistence type="predicted"/>
<keyword evidence="2" id="KW-1185">Reference proteome</keyword>
<dbReference type="AlphaFoldDB" id="A0A914VJZ9"/>
<protein>
    <submittedName>
        <fullName evidence="3">Uncharacterized protein</fullName>
    </submittedName>
</protein>
<evidence type="ECO:0000256" key="1">
    <source>
        <dbReference type="SAM" id="MobiDB-lite"/>
    </source>
</evidence>
<organism evidence="2 3">
    <name type="scientific">Plectus sambesii</name>
    <dbReference type="NCBI Taxonomy" id="2011161"/>
    <lineage>
        <taxon>Eukaryota</taxon>
        <taxon>Metazoa</taxon>
        <taxon>Ecdysozoa</taxon>
        <taxon>Nematoda</taxon>
        <taxon>Chromadorea</taxon>
        <taxon>Plectida</taxon>
        <taxon>Plectina</taxon>
        <taxon>Plectoidea</taxon>
        <taxon>Plectidae</taxon>
        <taxon>Plectus</taxon>
    </lineage>
</organism>
<dbReference type="WBParaSite" id="PSAMB.scaffold2064size45355.g16362.t1">
    <property type="protein sequence ID" value="PSAMB.scaffold2064size45355.g16362.t1"/>
    <property type="gene ID" value="PSAMB.scaffold2064size45355.g16362"/>
</dbReference>
<evidence type="ECO:0000313" key="3">
    <source>
        <dbReference type="WBParaSite" id="PSAMB.scaffold2064size45355.g16362.t1"/>
    </source>
</evidence>
<feature type="region of interest" description="Disordered" evidence="1">
    <location>
        <begin position="125"/>
        <end position="165"/>
    </location>
</feature>
<sequence length="165" mass="18284">MRTTRRAAALFSLSLYIYHNFAVKIHSYRRPLRQQARPFTFSSIVQPRAHTAAAFIYAAPFMRNWLLLAAQRDAINKRLCRANETAAVVDANNDKPAELRSGSGIRSRRRAPLFLPDGAQGVKLDFGARRASSEPPALSQALQASPEARKGGAAQSSSFLKFRDP</sequence>
<reference evidence="3" key="1">
    <citation type="submission" date="2022-11" db="UniProtKB">
        <authorList>
            <consortium name="WormBaseParasite"/>
        </authorList>
    </citation>
    <scope>IDENTIFICATION</scope>
</reference>
<dbReference type="Proteomes" id="UP000887566">
    <property type="component" value="Unplaced"/>
</dbReference>